<dbReference type="SUPFAM" id="SSF48498">
    <property type="entry name" value="Tetracyclin repressor-like, C-terminal domain"/>
    <property type="match status" value="1"/>
</dbReference>
<dbReference type="PANTHER" id="PTHR30055:SF151">
    <property type="entry name" value="TRANSCRIPTIONAL REGULATORY PROTEIN"/>
    <property type="match status" value="1"/>
</dbReference>
<accession>A0A3B1C1J1</accession>
<dbReference type="Pfam" id="PF17935">
    <property type="entry name" value="TetR_C_27"/>
    <property type="match status" value="1"/>
</dbReference>
<dbReference type="InterPro" id="IPR050109">
    <property type="entry name" value="HTH-type_TetR-like_transc_reg"/>
</dbReference>
<evidence type="ECO:0000256" key="2">
    <source>
        <dbReference type="ARBA" id="ARBA00023125"/>
    </source>
</evidence>
<dbReference type="InterPro" id="IPR036271">
    <property type="entry name" value="Tet_transcr_reg_TetR-rel_C_sf"/>
</dbReference>
<keyword evidence="2" id="KW-0238">DNA-binding</keyword>
<reference evidence="5" key="1">
    <citation type="submission" date="2018-06" db="EMBL/GenBank/DDBJ databases">
        <authorList>
            <person name="Zhirakovskaya E."/>
        </authorList>
    </citation>
    <scope>NUCLEOTIDE SEQUENCE</scope>
</reference>
<dbReference type="GO" id="GO:0003700">
    <property type="term" value="F:DNA-binding transcription factor activity"/>
    <property type="evidence" value="ECO:0007669"/>
    <property type="project" value="TreeGrafter"/>
</dbReference>
<keyword evidence="3" id="KW-0804">Transcription</keyword>
<dbReference type="SUPFAM" id="SSF46689">
    <property type="entry name" value="Homeodomain-like"/>
    <property type="match status" value="1"/>
</dbReference>
<gene>
    <name evidence="5" type="ORF">MNBD_NITROSPINAE01-1056</name>
</gene>
<dbReference type="Gene3D" id="1.10.10.60">
    <property type="entry name" value="Homeodomain-like"/>
    <property type="match status" value="1"/>
</dbReference>
<name>A0A3B1C1J1_9ZZZZ</name>
<dbReference type="InterPro" id="IPR041478">
    <property type="entry name" value="TetR_C_27"/>
</dbReference>
<dbReference type="PROSITE" id="PS50977">
    <property type="entry name" value="HTH_TETR_2"/>
    <property type="match status" value="1"/>
</dbReference>
<protein>
    <recommendedName>
        <fullName evidence="4">HTH tetR-type domain-containing protein</fullName>
    </recommendedName>
</protein>
<organism evidence="5">
    <name type="scientific">hydrothermal vent metagenome</name>
    <dbReference type="NCBI Taxonomy" id="652676"/>
    <lineage>
        <taxon>unclassified sequences</taxon>
        <taxon>metagenomes</taxon>
        <taxon>ecological metagenomes</taxon>
    </lineage>
</organism>
<dbReference type="GO" id="GO:0000976">
    <property type="term" value="F:transcription cis-regulatory region binding"/>
    <property type="evidence" value="ECO:0007669"/>
    <property type="project" value="TreeGrafter"/>
</dbReference>
<dbReference type="PANTHER" id="PTHR30055">
    <property type="entry name" value="HTH-TYPE TRANSCRIPTIONAL REGULATOR RUTR"/>
    <property type="match status" value="1"/>
</dbReference>
<dbReference type="AlphaFoldDB" id="A0A3B1C1J1"/>
<feature type="domain" description="HTH tetR-type" evidence="4">
    <location>
        <begin position="5"/>
        <end position="65"/>
    </location>
</feature>
<evidence type="ECO:0000256" key="1">
    <source>
        <dbReference type="ARBA" id="ARBA00023015"/>
    </source>
</evidence>
<keyword evidence="1" id="KW-0805">Transcription regulation</keyword>
<dbReference type="EMBL" id="UOGC01000062">
    <property type="protein sequence ID" value="VAX17864.1"/>
    <property type="molecule type" value="Genomic_DNA"/>
</dbReference>
<dbReference type="InterPro" id="IPR001647">
    <property type="entry name" value="HTH_TetR"/>
</dbReference>
<evidence type="ECO:0000313" key="5">
    <source>
        <dbReference type="EMBL" id="VAX17864.1"/>
    </source>
</evidence>
<sequence>MDETREIREKIKQAAIKRFSTYGFGKTTMAEIGCDCNMSAANLYNFYKNKQDIAAATVEDHFADEHRAYKEIARQTNLAPPEKIRAFVNKSIDITAGCVKTHDKIFELLEFISKERKDLIEAHIEQKKSILAEILAEGNRTGDFNVSNILQTAHAVLKAFVYFNYPAFMVNTPEEETREIANDVVDLILKGLYTR</sequence>
<evidence type="ECO:0000256" key="3">
    <source>
        <dbReference type="ARBA" id="ARBA00023163"/>
    </source>
</evidence>
<dbReference type="Gene3D" id="1.10.357.10">
    <property type="entry name" value="Tetracycline Repressor, domain 2"/>
    <property type="match status" value="1"/>
</dbReference>
<evidence type="ECO:0000259" key="4">
    <source>
        <dbReference type="PROSITE" id="PS50977"/>
    </source>
</evidence>
<proteinExistence type="predicted"/>
<dbReference type="Pfam" id="PF00440">
    <property type="entry name" value="TetR_N"/>
    <property type="match status" value="1"/>
</dbReference>
<dbReference type="InterPro" id="IPR009057">
    <property type="entry name" value="Homeodomain-like_sf"/>
</dbReference>